<feature type="domain" description="GST C-terminal" evidence="2">
    <location>
        <begin position="84"/>
        <end position="206"/>
    </location>
</feature>
<sequence length="206" mass="22185">MKLYFSPGTIASASAIALEEAGLPYEPVRVDFAAGEQREEPYLSLNPKGRVPVLITTDGTFTETGAILEYIAARAPEAGLAPADPVAQAQMRAAMYYFASTMHPNHAHGRRGARWADDPAAQAAMAAKVPETMTACCDYVENHMLTGPFILGDRPSVADCYLYTISTWLEGDSVDITAFPKLQAFRETMAARPSVQAVVAKGMIPQ</sequence>
<dbReference type="CDD" id="cd03188">
    <property type="entry name" value="GST_C_Beta"/>
    <property type="match status" value="1"/>
</dbReference>
<protein>
    <submittedName>
        <fullName evidence="3">Glutathione S-transferase</fullName>
    </submittedName>
</protein>
<dbReference type="PANTHER" id="PTHR44051:SF8">
    <property type="entry name" value="GLUTATHIONE S-TRANSFERASE GSTA"/>
    <property type="match status" value="1"/>
</dbReference>
<gene>
    <name evidence="3" type="ORF">ATO3_08055</name>
</gene>
<dbReference type="SFLD" id="SFLDG00358">
    <property type="entry name" value="Main_(cytGST)"/>
    <property type="match status" value="1"/>
</dbReference>
<keyword evidence="4" id="KW-1185">Reference proteome</keyword>
<dbReference type="PROSITE" id="PS50404">
    <property type="entry name" value="GST_NTER"/>
    <property type="match status" value="1"/>
</dbReference>
<dbReference type="Proteomes" id="UP000215377">
    <property type="component" value="Unassembled WGS sequence"/>
</dbReference>
<name>A0A225NNY6_9RHOB</name>
<dbReference type="OrthoDB" id="7583243at2"/>
<feature type="domain" description="GST N-terminal" evidence="1">
    <location>
        <begin position="1"/>
        <end position="79"/>
    </location>
</feature>
<evidence type="ECO:0000313" key="4">
    <source>
        <dbReference type="Proteomes" id="UP000215377"/>
    </source>
</evidence>
<dbReference type="SUPFAM" id="SSF52833">
    <property type="entry name" value="Thioredoxin-like"/>
    <property type="match status" value="1"/>
</dbReference>
<dbReference type="RefSeq" id="WP_088649378.1">
    <property type="nucleotide sequence ID" value="NZ_AQQR01000002.1"/>
</dbReference>
<dbReference type="InterPro" id="IPR004045">
    <property type="entry name" value="Glutathione_S-Trfase_N"/>
</dbReference>
<organism evidence="3 4">
    <name type="scientific">Marinibacterium profundimaris</name>
    <dbReference type="NCBI Taxonomy" id="1679460"/>
    <lineage>
        <taxon>Bacteria</taxon>
        <taxon>Pseudomonadati</taxon>
        <taxon>Pseudomonadota</taxon>
        <taxon>Alphaproteobacteria</taxon>
        <taxon>Rhodobacterales</taxon>
        <taxon>Paracoccaceae</taxon>
        <taxon>Marinibacterium</taxon>
    </lineage>
</organism>
<dbReference type="Pfam" id="PF14497">
    <property type="entry name" value="GST_C_3"/>
    <property type="match status" value="1"/>
</dbReference>
<reference evidence="3 4" key="1">
    <citation type="submission" date="2013-04" db="EMBL/GenBank/DDBJ databases">
        <title>Oceanicola sp. 22II1-22F33 Genome Sequencing.</title>
        <authorList>
            <person name="Lai Q."/>
            <person name="Li G."/>
            <person name="Shao Z."/>
        </authorList>
    </citation>
    <scope>NUCLEOTIDE SEQUENCE [LARGE SCALE GENOMIC DNA]</scope>
    <source>
        <strain evidence="3 4">22II1-22F33</strain>
    </source>
</reference>
<dbReference type="AlphaFoldDB" id="A0A225NNY6"/>
<dbReference type="PROSITE" id="PS50405">
    <property type="entry name" value="GST_CTER"/>
    <property type="match status" value="1"/>
</dbReference>
<dbReference type="EMBL" id="AQQR01000002">
    <property type="protein sequence ID" value="OWU76191.1"/>
    <property type="molecule type" value="Genomic_DNA"/>
</dbReference>
<dbReference type="SFLD" id="SFLDS00019">
    <property type="entry name" value="Glutathione_Transferase_(cytos"/>
    <property type="match status" value="1"/>
</dbReference>
<dbReference type="PANTHER" id="PTHR44051">
    <property type="entry name" value="GLUTATHIONE S-TRANSFERASE-RELATED"/>
    <property type="match status" value="1"/>
</dbReference>
<dbReference type="SFLD" id="SFLDG01150">
    <property type="entry name" value="Main.1:_Beta-like"/>
    <property type="match status" value="1"/>
</dbReference>
<comment type="caution">
    <text evidence="3">The sequence shown here is derived from an EMBL/GenBank/DDBJ whole genome shotgun (WGS) entry which is preliminary data.</text>
</comment>
<accession>A0A225NNY6</accession>
<dbReference type="Gene3D" id="1.20.1050.10">
    <property type="match status" value="1"/>
</dbReference>
<keyword evidence="3" id="KW-0808">Transferase</keyword>
<proteinExistence type="predicted"/>
<dbReference type="Pfam" id="PF02798">
    <property type="entry name" value="GST_N"/>
    <property type="match status" value="1"/>
</dbReference>
<dbReference type="CDD" id="cd03057">
    <property type="entry name" value="GST_N_Beta"/>
    <property type="match status" value="1"/>
</dbReference>
<dbReference type="InterPro" id="IPR036282">
    <property type="entry name" value="Glutathione-S-Trfase_C_sf"/>
</dbReference>
<dbReference type="InterPro" id="IPR036249">
    <property type="entry name" value="Thioredoxin-like_sf"/>
</dbReference>
<dbReference type="InterPro" id="IPR004046">
    <property type="entry name" value="GST_C"/>
</dbReference>
<evidence type="ECO:0000259" key="2">
    <source>
        <dbReference type="PROSITE" id="PS50405"/>
    </source>
</evidence>
<evidence type="ECO:0000259" key="1">
    <source>
        <dbReference type="PROSITE" id="PS50404"/>
    </source>
</evidence>
<dbReference type="GO" id="GO:0016740">
    <property type="term" value="F:transferase activity"/>
    <property type="evidence" value="ECO:0007669"/>
    <property type="project" value="UniProtKB-KW"/>
</dbReference>
<evidence type="ECO:0000313" key="3">
    <source>
        <dbReference type="EMBL" id="OWU76191.1"/>
    </source>
</evidence>
<dbReference type="SUPFAM" id="SSF47616">
    <property type="entry name" value="GST C-terminal domain-like"/>
    <property type="match status" value="1"/>
</dbReference>
<dbReference type="InterPro" id="IPR040079">
    <property type="entry name" value="Glutathione_S-Trfase"/>
</dbReference>
<dbReference type="Gene3D" id="3.40.30.10">
    <property type="entry name" value="Glutaredoxin"/>
    <property type="match status" value="1"/>
</dbReference>
<dbReference type="InterPro" id="IPR010987">
    <property type="entry name" value="Glutathione-S-Trfase_C-like"/>
</dbReference>